<evidence type="ECO:0000256" key="7">
    <source>
        <dbReference type="ARBA" id="ARBA00022692"/>
    </source>
</evidence>
<evidence type="ECO:0000256" key="4">
    <source>
        <dbReference type="ARBA" id="ARBA00015841"/>
    </source>
</evidence>
<dbReference type="eggNOG" id="KOG2941">
    <property type="taxonomic scope" value="Eukaryota"/>
</dbReference>
<dbReference type="GO" id="GO:0005789">
    <property type="term" value="C:endoplasmic reticulum membrane"/>
    <property type="evidence" value="ECO:0007669"/>
    <property type="project" value="UniProtKB-SubCell"/>
</dbReference>
<evidence type="ECO:0000259" key="13">
    <source>
        <dbReference type="Pfam" id="PF13579"/>
    </source>
</evidence>
<evidence type="ECO:0000256" key="10">
    <source>
        <dbReference type="ARBA" id="ARBA00023136"/>
    </source>
</evidence>
<dbReference type="PANTHER" id="PTHR13036:SF0">
    <property type="entry name" value="CHITOBIOSYLDIPHOSPHODOLICHOL BETA-MANNOSYLTRANSFERASE"/>
    <property type="match status" value="1"/>
</dbReference>
<gene>
    <name evidence="14" type="ORF">HETIRDRAFT_31631</name>
</gene>
<comment type="pathway">
    <text evidence="2">Protein modification; protein glycosylation.</text>
</comment>
<dbReference type="STRING" id="747525.W4KRG8"/>
<evidence type="ECO:0000256" key="8">
    <source>
        <dbReference type="ARBA" id="ARBA00022824"/>
    </source>
</evidence>
<dbReference type="InParanoid" id="W4KRG8"/>
<evidence type="ECO:0000256" key="6">
    <source>
        <dbReference type="ARBA" id="ARBA00022679"/>
    </source>
</evidence>
<keyword evidence="9" id="KW-1133">Transmembrane helix</keyword>
<proteinExistence type="predicted"/>
<reference evidence="14 15" key="1">
    <citation type="journal article" date="2012" name="New Phytol.">
        <title>Insight into trade-off between wood decay and parasitism from the genome of a fungal forest pathogen.</title>
        <authorList>
            <person name="Olson A."/>
            <person name="Aerts A."/>
            <person name="Asiegbu F."/>
            <person name="Belbahri L."/>
            <person name="Bouzid O."/>
            <person name="Broberg A."/>
            <person name="Canback B."/>
            <person name="Coutinho P.M."/>
            <person name="Cullen D."/>
            <person name="Dalman K."/>
            <person name="Deflorio G."/>
            <person name="van Diepen L.T."/>
            <person name="Dunand C."/>
            <person name="Duplessis S."/>
            <person name="Durling M."/>
            <person name="Gonthier P."/>
            <person name="Grimwood J."/>
            <person name="Fossdal C.G."/>
            <person name="Hansson D."/>
            <person name="Henrissat B."/>
            <person name="Hietala A."/>
            <person name="Himmelstrand K."/>
            <person name="Hoffmeister D."/>
            <person name="Hogberg N."/>
            <person name="James T.Y."/>
            <person name="Karlsson M."/>
            <person name="Kohler A."/>
            <person name="Kues U."/>
            <person name="Lee Y.H."/>
            <person name="Lin Y.C."/>
            <person name="Lind M."/>
            <person name="Lindquist E."/>
            <person name="Lombard V."/>
            <person name="Lucas S."/>
            <person name="Lunden K."/>
            <person name="Morin E."/>
            <person name="Murat C."/>
            <person name="Park J."/>
            <person name="Raffaello T."/>
            <person name="Rouze P."/>
            <person name="Salamov A."/>
            <person name="Schmutz J."/>
            <person name="Solheim H."/>
            <person name="Stahlberg J."/>
            <person name="Velez H."/>
            <person name="de Vries R.P."/>
            <person name="Wiebenga A."/>
            <person name="Woodward S."/>
            <person name="Yakovlev I."/>
            <person name="Garbelotto M."/>
            <person name="Martin F."/>
            <person name="Grigoriev I.V."/>
            <person name="Stenlid J."/>
        </authorList>
    </citation>
    <scope>NUCLEOTIDE SEQUENCE [LARGE SCALE GENOMIC DNA]</scope>
    <source>
        <strain evidence="14 15">TC 32-1</strain>
    </source>
</reference>
<evidence type="ECO:0000256" key="12">
    <source>
        <dbReference type="SAM" id="MobiDB-lite"/>
    </source>
</evidence>
<dbReference type="EMBL" id="KI925454">
    <property type="protein sequence ID" value="ETW87666.1"/>
    <property type="molecule type" value="Genomic_DNA"/>
</dbReference>
<evidence type="ECO:0000256" key="2">
    <source>
        <dbReference type="ARBA" id="ARBA00004922"/>
    </source>
</evidence>
<evidence type="ECO:0000256" key="5">
    <source>
        <dbReference type="ARBA" id="ARBA00022676"/>
    </source>
</evidence>
<dbReference type="GeneID" id="20670317"/>
<dbReference type="Proteomes" id="UP000030671">
    <property type="component" value="Unassembled WGS sequence"/>
</dbReference>
<comment type="function">
    <text evidence="11">Participates in the formation of the lipid-linked precursor oligosaccharide for N-glycosylation. Involved in assembling the dolichol-pyrophosphate-GlcNAc(2)-Man(5) intermediate on the cytoplasmic surface of the ER.</text>
</comment>
<feature type="compositionally biased region" description="Acidic residues" evidence="12">
    <location>
        <begin position="517"/>
        <end position="536"/>
    </location>
</feature>
<dbReference type="Pfam" id="PF13579">
    <property type="entry name" value="Glyco_trans_4_4"/>
    <property type="match status" value="1"/>
</dbReference>
<keyword evidence="15" id="KW-1185">Reference proteome</keyword>
<accession>W4KRG8</accession>
<protein>
    <recommendedName>
        <fullName evidence="4">Chitobiosyldiphosphodolichol beta-mannosyltransferase</fullName>
        <ecNumber evidence="3">2.4.1.142</ecNumber>
    </recommendedName>
</protein>
<dbReference type="InterPro" id="IPR028098">
    <property type="entry name" value="Glyco_trans_4-like_N"/>
</dbReference>
<evidence type="ECO:0000313" key="14">
    <source>
        <dbReference type="EMBL" id="ETW87666.1"/>
    </source>
</evidence>
<feature type="domain" description="Glycosyltransferase subfamily 4-like N-terminal" evidence="13">
    <location>
        <begin position="106"/>
        <end position="219"/>
    </location>
</feature>
<dbReference type="AlphaFoldDB" id="W4KRG8"/>
<evidence type="ECO:0000256" key="3">
    <source>
        <dbReference type="ARBA" id="ARBA00012611"/>
    </source>
</evidence>
<dbReference type="HOGENOM" id="CLU_012079_1_1_1"/>
<keyword evidence="10" id="KW-0472">Membrane</keyword>
<dbReference type="PANTHER" id="PTHR13036">
    <property type="entry name" value="BETA1,4 MANNOSYLTRANSFERASE"/>
    <property type="match status" value="1"/>
</dbReference>
<dbReference type="Pfam" id="PF13692">
    <property type="entry name" value="Glyco_trans_1_4"/>
    <property type="match status" value="1"/>
</dbReference>
<dbReference type="InterPro" id="IPR026051">
    <property type="entry name" value="ALG1-like"/>
</dbReference>
<keyword evidence="7" id="KW-0812">Transmembrane</keyword>
<dbReference type="SUPFAM" id="SSF53756">
    <property type="entry name" value="UDP-Glycosyltransferase/glycogen phosphorylase"/>
    <property type="match status" value="2"/>
</dbReference>
<dbReference type="KEGG" id="hir:HETIRDRAFT_31631"/>
<dbReference type="OrthoDB" id="614844at2759"/>
<keyword evidence="5" id="KW-0328">Glycosyltransferase</keyword>
<dbReference type="GO" id="GO:0004578">
    <property type="term" value="F:chitobiosyldiphosphodolichol beta-mannosyltransferase activity"/>
    <property type="evidence" value="ECO:0007669"/>
    <property type="project" value="UniProtKB-EC"/>
</dbReference>
<dbReference type="FunCoup" id="W4KRG8">
    <property type="interactions" value="572"/>
</dbReference>
<sequence length="558" mass="62011">MGEVFFVPSLLASSFFVFLIWKYLGKPRESPALRSVAILVLGDVGRSPRMMYHAESFAKLQFETYLVGYEGSKPVPSLLSVPHVHFLYLYEPPAALRNLPFLILAPFKILHQIYAILSALLWRMPHPPEFILVQNPPSIPTLALVYLVSRLRGSKVIIDWHNLGYSILALKLGQSHVFVRIAKMFEAYFGRSAYAHLFVTRAMRDFLVREWGLQGQKAVLHDRPPSHFHRASPSETHELFLRLEPSLPTAFLPPHTAPFSTALTHITDTPPSSPSRTTGELNMPSLRADRPAIVVTSTSWTEDEDFGMMIDALEQYELRARKVNKHVGELALDQDAVGKVEEGGLETASLPKLLMIVTGKGPLKEKYMSKVHTLQNARDAWKWVHCTSLWLEPEDYPLLLGSADLGISLHASSSALDLPMKVVDMFGCGLPVCALDFACLSELVKDGKNGLIFTSAAELAKQLEDLLGAFPHSPALATLREALDVSTPHSASPHSHLFPQYASYATHSQGGASDAGSDIDTDGQEEEEEEEEEWDSWDANWARIVGPLVLKDAAWVSY</sequence>
<keyword evidence="6 14" id="KW-0808">Transferase</keyword>
<feature type="region of interest" description="Disordered" evidence="12">
    <location>
        <begin position="506"/>
        <end position="537"/>
    </location>
</feature>
<dbReference type="EC" id="2.4.1.142" evidence="3"/>
<dbReference type="Gene3D" id="3.40.50.2000">
    <property type="entry name" value="Glycogen Phosphorylase B"/>
    <property type="match status" value="1"/>
</dbReference>
<comment type="subcellular location">
    <subcellularLocation>
        <location evidence="1">Endoplasmic reticulum membrane</location>
        <topology evidence="1">Single-pass membrane protein</topology>
    </subcellularLocation>
</comment>
<organism evidence="14 15">
    <name type="scientific">Heterobasidion irregulare (strain TC 32-1)</name>
    <dbReference type="NCBI Taxonomy" id="747525"/>
    <lineage>
        <taxon>Eukaryota</taxon>
        <taxon>Fungi</taxon>
        <taxon>Dikarya</taxon>
        <taxon>Basidiomycota</taxon>
        <taxon>Agaricomycotina</taxon>
        <taxon>Agaricomycetes</taxon>
        <taxon>Russulales</taxon>
        <taxon>Bondarzewiaceae</taxon>
        <taxon>Heterobasidion</taxon>
        <taxon>Heterobasidion annosum species complex</taxon>
    </lineage>
</organism>
<evidence type="ECO:0000256" key="11">
    <source>
        <dbReference type="ARBA" id="ARBA00024899"/>
    </source>
</evidence>
<keyword evidence="8" id="KW-0256">Endoplasmic reticulum</keyword>
<name>W4KRG8_HETIT</name>
<evidence type="ECO:0000313" key="15">
    <source>
        <dbReference type="Proteomes" id="UP000030671"/>
    </source>
</evidence>
<dbReference type="RefSeq" id="XP_009540302.1">
    <property type="nucleotide sequence ID" value="XM_009542007.1"/>
</dbReference>
<evidence type="ECO:0000256" key="9">
    <source>
        <dbReference type="ARBA" id="ARBA00022989"/>
    </source>
</evidence>
<evidence type="ECO:0000256" key="1">
    <source>
        <dbReference type="ARBA" id="ARBA00004389"/>
    </source>
</evidence>